<evidence type="ECO:0000256" key="1">
    <source>
        <dbReference type="ARBA" id="ARBA00004370"/>
    </source>
</evidence>
<feature type="transmembrane region" description="Helical" evidence="9">
    <location>
        <begin position="6"/>
        <end position="30"/>
    </location>
</feature>
<evidence type="ECO:0000256" key="6">
    <source>
        <dbReference type="ARBA" id="ARBA00023136"/>
    </source>
</evidence>
<evidence type="ECO:0000256" key="2">
    <source>
        <dbReference type="ARBA" id="ARBA00022531"/>
    </source>
</evidence>
<evidence type="ECO:0000256" key="7">
    <source>
        <dbReference type="ARBA" id="ARBA00023276"/>
    </source>
</evidence>
<proteinExistence type="inferred from homology"/>
<name>A0A073CN35_PLAA1</name>
<protein>
    <recommendedName>
        <fullName evidence="8">Photosystem II reaction center protein Y</fullName>
    </recommendedName>
</protein>
<dbReference type="GO" id="GO:0031676">
    <property type="term" value="C:plasma membrane-derived thylakoid membrane"/>
    <property type="evidence" value="ECO:0007669"/>
    <property type="project" value="UniProtKB-SubCell"/>
</dbReference>
<evidence type="ECO:0000313" key="11">
    <source>
        <dbReference type="Proteomes" id="UP000027395"/>
    </source>
</evidence>
<comment type="subunit">
    <text evidence="8">PSII is composed of 1 copy each of membrane proteins PsbA, PsbB, PsbC, PsbD, PsbE, PsbF, PsbH, PsbI, PsbJ, PsbK, PsbL, PsbM, PsbT, PsbX, PsbY, PsbZ, Psb30/Ycf12, peripheral proteins PsbO, CyanoQ (PsbQ), PsbU, PsbV and a large number of cofactors. It forms dimeric complexes.</text>
</comment>
<dbReference type="EMBL" id="CM002803">
    <property type="protein sequence ID" value="KEI65385.1"/>
    <property type="molecule type" value="Genomic_DNA"/>
</dbReference>
<evidence type="ECO:0000256" key="5">
    <source>
        <dbReference type="ARBA" id="ARBA00023078"/>
    </source>
</evidence>
<sequence length="40" mass="4521">MDFDFRILIVLLPLIAALGWVFFNIGAIAIGQVQRFLNKS</sequence>
<comment type="subcellular location">
    <subcellularLocation>
        <location evidence="8">Cellular thylakoid membrane</location>
        <topology evidence="8">Single-pass membrane protein</topology>
    </subcellularLocation>
    <subcellularLocation>
        <location evidence="1">Membrane</location>
    </subcellularLocation>
</comment>
<organism evidence="10 11">
    <name type="scientific">Planktothrix agardhii (strain NIVA-CYA 126/8)</name>
    <dbReference type="NCBI Taxonomy" id="388467"/>
    <lineage>
        <taxon>Bacteria</taxon>
        <taxon>Bacillati</taxon>
        <taxon>Cyanobacteriota</taxon>
        <taxon>Cyanophyceae</taxon>
        <taxon>Oscillatoriophycideae</taxon>
        <taxon>Oscillatoriales</taxon>
        <taxon>Microcoleaceae</taxon>
        <taxon>Planktothrix</taxon>
    </lineage>
</organism>
<dbReference type="NCBIfam" id="NF009711">
    <property type="entry name" value="PRK13240.1"/>
    <property type="match status" value="1"/>
</dbReference>
<keyword evidence="6 8" id="KW-0472">Membrane</keyword>
<evidence type="ECO:0000256" key="3">
    <source>
        <dbReference type="ARBA" id="ARBA00022692"/>
    </source>
</evidence>
<keyword evidence="4 8" id="KW-1133">Transmembrane helix</keyword>
<dbReference type="GeneID" id="77286433"/>
<accession>A0A073CN35</accession>
<evidence type="ECO:0000313" key="10">
    <source>
        <dbReference type="EMBL" id="KEI65385.1"/>
    </source>
</evidence>
<keyword evidence="5 8" id="KW-0793">Thylakoid</keyword>
<dbReference type="HAMAP" id="MF_00717">
    <property type="entry name" value="PSII_PsbY"/>
    <property type="match status" value="1"/>
</dbReference>
<dbReference type="Pfam" id="PF06298">
    <property type="entry name" value="PsbY"/>
    <property type="match status" value="1"/>
</dbReference>
<dbReference type="PATRIC" id="fig|388467.6.peg.88"/>
<keyword evidence="7 8" id="KW-0604">Photosystem II</keyword>
<keyword evidence="2 8" id="KW-0602">Photosynthesis</keyword>
<comment type="similarity">
    <text evidence="8">Belongs to the PsbY family.</text>
</comment>
<evidence type="ECO:0000256" key="4">
    <source>
        <dbReference type="ARBA" id="ARBA00022989"/>
    </source>
</evidence>
<feature type="topological domain" description="Lumenal" evidence="8">
    <location>
        <begin position="1"/>
        <end position="6"/>
    </location>
</feature>
<gene>
    <name evidence="8" type="primary">psbY</name>
    <name evidence="10" type="ORF">A19Y_0138</name>
</gene>
<dbReference type="GO" id="GO:0015979">
    <property type="term" value="P:photosynthesis"/>
    <property type="evidence" value="ECO:0007669"/>
    <property type="project" value="UniProtKB-UniRule"/>
</dbReference>
<evidence type="ECO:0000256" key="8">
    <source>
        <dbReference type="HAMAP-Rule" id="MF_00717"/>
    </source>
</evidence>
<dbReference type="InterPro" id="IPR009388">
    <property type="entry name" value="PSII_PsbY"/>
</dbReference>
<dbReference type="RefSeq" id="WP_026787195.1">
    <property type="nucleotide sequence ID" value="NZ_CM002803.1"/>
</dbReference>
<comment type="function">
    <text evidence="8">Loosely associated component of the core of photosystem II (PSII). PSII is a light-driven water plastoquinone oxidoreductase, using light energy to abstract electrons from H(2)O, generating a proton gradient subsequently used for ATP formation.</text>
</comment>
<dbReference type="GO" id="GO:0030145">
    <property type="term" value="F:manganese ion binding"/>
    <property type="evidence" value="ECO:0007669"/>
    <property type="project" value="InterPro"/>
</dbReference>
<dbReference type="HOGENOM" id="CLU_218393_1_0_3"/>
<keyword evidence="3 8" id="KW-0812">Transmembrane</keyword>
<dbReference type="AlphaFoldDB" id="A0A073CN35"/>
<reference evidence="10 11" key="1">
    <citation type="journal article" date="2014" name="Appl. Environ. Microbiol.">
        <title>Elucidation of insertion elements encoded on plasmids and in vitro construction of shuttle vectors from the toxic cyanobacterium Planktothrix.</title>
        <authorList>
            <person name="Christiansen G."/>
            <person name="Goesmann A."/>
            <person name="Kurmayer R."/>
        </authorList>
    </citation>
    <scope>NUCLEOTIDE SEQUENCE [LARGE SCALE GENOMIC DNA]</scope>
    <source>
        <strain evidence="10 11">NIVA-CYA 126/8</strain>
    </source>
</reference>
<keyword evidence="11" id="KW-1185">Reference proteome</keyword>
<dbReference type="STRING" id="388467.A19Y_0138"/>
<evidence type="ECO:0000256" key="9">
    <source>
        <dbReference type="SAM" id="Phobius"/>
    </source>
</evidence>
<dbReference type="GO" id="GO:0009523">
    <property type="term" value="C:photosystem II"/>
    <property type="evidence" value="ECO:0007669"/>
    <property type="project" value="UniProtKB-KW"/>
</dbReference>
<dbReference type="Proteomes" id="UP000027395">
    <property type="component" value="Chromosome"/>
</dbReference>
<feature type="topological domain" description="Lumenal" evidence="8">
    <location>
        <begin position="26"/>
        <end position="40"/>
    </location>
</feature>